<comment type="caution">
    <text evidence="2">The sequence shown here is derived from an EMBL/GenBank/DDBJ whole genome shotgun (WGS) entry which is preliminary data.</text>
</comment>
<keyword evidence="1" id="KW-1133">Transmembrane helix</keyword>
<evidence type="ECO:0000256" key="1">
    <source>
        <dbReference type="SAM" id="Phobius"/>
    </source>
</evidence>
<protein>
    <recommendedName>
        <fullName evidence="4">ECF transporter S component</fullName>
    </recommendedName>
</protein>
<keyword evidence="1" id="KW-0812">Transmembrane</keyword>
<feature type="transmembrane region" description="Helical" evidence="1">
    <location>
        <begin position="89"/>
        <end position="106"/>
    </location>
</feature>
<evidence type="ECO:0008006" key="4">
    <source>
        <dbReference type="Google" id="ProtNLM"/>
    </source>
</evidence>
<sequence length="191" mass="20789">MAKAKRYKAQLPLTKDTLKYLAVTVAALIFIAYIITTTRFTLRDFGIVVGFILIGAAARFPERFMPVALGIELISVFTIVSSIRYGSLVGAIVGAAAFTLSGYFTIERPQDVLVAALGFIGIAYFAPLSYAFFAQNLGLTAIALTVGYDVFTGFFYFFMGYGIVSVVRFSVVHIIANYLIIIYLGAKLLGI</sequence>
<feature type="transmembrane region" description="Helical" evidence="1">
    <location>
        <begin position="20"/>
        <end position="36"/>
    </location>
</feature>
<organism evidence="2 3">
    <name type="scientific">Candidatus Naiadarchaeum limnaeum</name>
    <dbReference type="NCBI Taxonomy" id="2756139"/>
    <lineage>
        <taxon>Archaea</taxon>
        <taxon>Candidatus Undinarchaeota</taxon>
        <taxon>Candidatus Undinarchaeia</taxon>
        <taxon>Candidatus Naiadarchaeales</taxon>
        <taxon>Candidatus Naiadarchaeaceae</taxon>
        <taxon>Candidatus Naiadarchaeum</taxon>
    </lineage>
</organism>
<accession>A0A832V1C1</accession>
<gene>
    <name evidence="2" type="ORF">H1016_02415</name>
</gene>
<proteinExistence type="predicted"/>
<feature type="transmembrane region" description="Helical" evidence="1">
    <location>
        <begin position="166"/>
        <end position="186"/>
    </location>
</feature>
<feature type="transmembrane region" description="Helical" evidence="1">
    <location>
        <begin position="113"/>
        <end position="133"/>
    </location>
</feature>
<dbReference type="AlphaFoldDB" id="A0A832V1C1"/>
<keyword evidence="1" id="KW-0472">Membrane</keyword>
<feature type="transmembrane region" description="Helical" evidence="1">
    <location>
        <begin position="139"/>
        <end position="159"/>
    </location>
</feature>
<keyword evidence="3" id="KW-1185">Reference proteome</keyword>
<name>A0A832V1C1_9ARCH</name>
<dbReference type="EMBL" id="DVAB01000023">
    <property type="protein sequence ID" value="HIK00373.1"/>
    <property type="molecule type" value="Genomic_DNA"/>
</dbReference>
<evidence type="ECO:0000313" key="3">
    <source>
        <dbReference type="Proteomes" id="UP000646946"/>
    </source>
</evidence>
<evidence type="ECO:0000313" key="2">
    <source>
        <dbReference type="EMBL" id="HIK00373.1"/>
    </source>
</evidence>
<reference evidence="2 3" key="1">
    <citation type="journal article" name="Nat. Commun.">
        <title>Undinarchaeota illuminate DPANN phylogeny and the impact of gene transfer on archaeal evolution.</title>
        <authorList>
            <person name="Dombrowski N."/>
            <person name="Williams T.A."/>
            <person name="Sun J."/>
            <person name="Woodcroft B.J."/>
            <person name="Lee J.H."/>
            <person name="Minh B.Q."/>
            <person name="Rinke C."/>
            <person name="Spang A."/>
        </authorList>
    </citation>
    <scope>NUCLEOTIDE SEQUENCE [LARGE SCALE GENOMIC DNA]</scope>
    <source>
        <strain evidence="2">MAG_bin1129</strain>
    </source>
</reference>
<dbReference type="Proteomes" id="UP000646946">
    <property type="component" value="Unassembled WGS sequence"/>
</dbReference>